<dbReference type="SUPFAM" id="SSF54534">
    <property type="entry name" value="FKBP-like"/>
    <property type="match status" value="1"/>
</dbReference>
<dbReference type="Pfam" id="PF01346">
    <property type="entry name" value="FKBP_N"/>
    <property type="match status" value="1"/>
</dbReference>
<comment type="catalytic activity">
    <reaction evidence="1 5 6">
        <text>[protein]-peptidylproline (omega=180) = [protein]-peptidylproline (omega=0)</text>
        <dbReference type="Rhea" id="RHEA:16237"/>
        <dbReference type="Rhea" id="RHEA-COMP:10747"/>
        <dbReference type="Rhea" id="RHEA-COMP:10748"/>
        <dbReference type="ChEBI" id="CHEBI:83833"/>
        <dbReference type="ChEBI" id="CHEBI:83834"/>
        <dbReference type="EC" id="5.2.1.8"/>
    </reaction>
</comment>
<feature type="chain" id="PRO_5012381886" description="Peptidyl-prolyl cis-trans isomerase" evidence="7">
    <location>
        <begin position="23"/>
        <end position="262"/>
    </location>
</feature>
<reference evidence="10" key="1">
    <citation type="submission" date="2017-08" db="EMBL/GenBank/DDBJ databases">
        <title>A dynamic microbial community with high functional redundancy inhabits the cold, oxic subseafloor aquifer.</title>
        <authorList>
            <person name="Tully B.J."/>
            <person name="Wheat C.G."/>
            <person name="Glazer B.T."/>
            <person name="Huber J.A."/>
        </authorList>
    </citation>
    <scope>NUCLEOTIDE SEQUENCE [LARGE SCALE GENOMIC DNA]</scope>
</reference>
<dbReference type="EC" id="5.2.1.8" evidence="6"/>
<evidence type="ECO:0000256" key="4">
    <source>
        <dbReference type="ARBA" id="ARBA00023235"/>
    </source>
</evidence>
<protein>
    <recommendedName>
        <fullName evidence="6">Peptidyl-prolyl cis-trans isomerase</fullName>
        <ecNumber evidence="6">5.2.1.8</ecNumber>
    </recommendedName>
</protein>
<dbReference type="GO" id="GO:0006457">
    <property type="term" value="P:protein folding"/>
    <property type="evidence" value="ECO:0007669"/>
    <property type="project" value="InterPro"/>
</dbReference>
<evidence type="ECO:0000256" key="6">
    <source>
        <dbReference type="RuleBase" id="RU003915"/>
    </source>
</evidence>
<dbReference type="InterPro" id="IPR001179">
    <property type="entry name" value="PPIase_FKBP_dom"/>
</dbReference>
<evidence type="ECO:0000256" key="5">
    <source>
        <dbReference type="PROSITE-ProRule" id="PRU00277"/>
    </source>
</evidence>
<evidence type="ECO:0000256" key="3">
    <source>
        <dbReference type="ARBA" id="ARBA00023110"/>
    </source>
</evidence>
<evidence type="ECO:0000256" key="1">
    <source>
        <dbReference type="ARBA" id="ARBA00000971"/>
    </source>
</evidence>
<dbReference type="EMBL" id="NVUK01000029">
    <property type="protein sequence ID" value="PCI76392.1"/>
    <property type="molecule type" value="Genomic_DNA"/>
</dbReference>
<dbReference type="Gene3D" id="3.10.50.40">
    <property type="match status" value="1"/>
</dbReference>
<keyword evidence="7" id="KW-0732">Signal</keyword>
<dbReference type="InterPro" id="IPR046357">
    <property type="entry name" value="PPIase_dom_sf"/>
</dbReference>
<sequence length="262" mass="28612">MKKNRFIELIALSLIASTCCWANSDKPLENLEEIEPVKAALQLAPDLSQVSKAFGHVIGKNLTLVGIEFDVTQVLQGIQESVEGKAAPLSEDACIAAITKIQETKFQATAAVNLEKANLFMEKNSQQSGIVEIEKNKVQYKIEKKGDGLVVKQDSTPLVRYTGKFIDGKIFTTSTEEERVSLQETMAGFAKGIEGMCEGEKRTLYIHPDRAFGESGYLAEPNAALIFDIEVIKADAPEESDLSSATEALLDSESMLDTPIVH</sequence>
<gene>
    <name evidence="9" type="ORF">COB21_04420</name>
</gene>
<accession>A0A2A4X114</accession>
<feature type="signal peptide" evidence="7">
    <location>
        <begin position="1"/>
        <end position="22"/>
    </location>
</feature>
<dbReference type="Pfam" id="PF00254">
    <property type="entry name" value="FKBP_C"/>
    <property type="match status" value="1"/>
</dbReference>
<dbReference type="Proteomes" id="UP000218775">
    <property type="component" value="Unassembled WGS sequence"/>
</dbReference>
<evidence type="ECO:0000256" key="7">
    <source>
        <dbReference type="SAM" id="SignalP"/>
    </source>
</evidence>
<proteinExistence type="inferred from homology"/>
<evidence type="ECO:0000313" key="9">
    <source>
        <dbReference type="EMBL" id="PCI76392.1"/>
    </source>
</evidence>
<organism evidence="9 10">
    <name type="scientific">Aerophobetes bacterium</name>
    <dbReference type="NCBI Taxonomy" id="2030807"/>
    <lineage>
        <taxon>Bacteria</taxon>
        <taxon>Candidatus Aerophobota</taxon>
    </lineage>
</organism>
<dbReference type="PANTHER" id="PTHR43811">
    <property type="entry name" value="FKBP-TYPE PEPTIDYL-PROLYL CIS-TRANS ISOMERASE FKPA"/>
    <property type="match status" value="1"/>
</dbReference>
<dbReference type="InterPro" id="IPR036944">
    <property type="entry name" value="PPIase_FKBP_N_sf"/>
</dbReference>
<evidence type="ECO:0000256" key="2">
    <source>
        <dbReference type="ARBA" id="ARBA00006577"/>
    </source>
</evidence>
<evidence type="ECO:0000259" key="8">
    <source>
        <dbReference type="PROSITE" id="PS50059"/>
    </source>
</evidence>
<name>A0A2A4X114_UNCAE</name>
<comment type="caution">
    <text evidence="9">The sequence shown here is derived from an EMBL/GenBank/DDBJ whole genome shotgun (WGS) entry which is preliminary data.</text>
</comment>
<dbReference type="GO" id="GO:0003755">
    <property type="term" value="F:peptidyl-prolyl cis-trans isomerase activity"/>
    <property type="evidence" value="ECO:0007669"/>
    <property type="project" value="UniProtKB-UniRule"/>
</dbReference>
<keyword evidence="4 5" id="KW-0413">Isomerase</keyword>
<keyword evidence="3 5" id="KW-0697">Rotamase</keyword>
<dbReference type="PANTHER" id="PTHR43811:SF19">
    <property type="entry name" value="39 KDA FK506-BINDING NUCLEAR PROTEIN"/>
    <property type="match status" value="1"/>
</dbReference>
<dbReference type="InterPro" id="IPR000774">
    <property type="entry name" value="PPIase_FKBP_N"/>
</dbReference>
<dbReference type="AlphaFoldDB" id="A0A2A4X114"/>
<evidence type="ECO:0000313" key="10">
    <source>
        <dbReference type="Proteomes" id="UP000218775"/>
    </source>
</evidence>
<dbReference type="PROSITE" id="PS50059">
    <property type="entry name" value="FKBP_PPIASE"/>
    <property type="match status" value="1"/>
</dbReference>
<comment type="similarity">
    <text evidence="2 6">Belongs to the FKBP-type PPIase family.</text>
</comment>
<dbReference type="Gene3D" id="1.10.287.460">
    <property type="entry name" value="Peptidyl-prolyl cis-trans isomerase, FKBP-type, N-terminal domain"/>
    <property type="match status" value="1"/>
</dbReference>
<feature type="domain" description="PPIase FKBP-type" evidence="8">
    <location>
        <begin position="154"/>
        <end position="235"/>
    </location>
</feature>